<evidence type="ECO:0000256" key="2">
    <source>
        <dbReference type="SAM" id="SignalP"/>
    </source>
</evidence>
<evidence type="ECO:0000256" key="1">
    <source>
        <dbReference type="SAM" id="MobiDB-lite"/>
    </source>
</evidence>
<evidence type="ECO:0000313" key="4">
    <source>
        <dbReference type="EMBL" id="PAU80386.1"/>
    </source>
</evidence>
<dbReference type="Proteomes" id="UP000218896">
    <property type="component" value="Unassembled WGS sequence"/>
</dbReference>
<feature type="compositionally biased region" description="Low complexity" evidence="1">
    <location>
        <begin position="33"/>
        <end position="46"/>
    </location>
</feature>
<keyword evidence="2" id="KW-0732">Signal</keyword>
<reference evidence="4 5" key="1">
    <citation type="submission" date="2017-08" db="EMBL/GenBank/DDBJ databases">
        <title>Halovibrio sewagensis sp. nov., isolated from wastewater of high salinity.</title>
        <authorList>
            <person name="Dong X."/>
            <person name="Zhang G."/>
        </authorList>
    </citation>
    <scope>NUCLEOTIDE SEQUENCE [LARGE SCALE GENOMIC DNA]</scope>
    <source>
        <strain evidence="4 5">YL5-2</strain>
    </source>
</reference>
<feature type="region of interest" description="Disordered" evidence="1">
    <location>
        <begin position="24"/>
        <end position="46"/>
    </location>
</feature>
<dbReference type="PROSITE" id="PS51257">
    <property type="entry name" value="PROKAR_LIPOPROTEIN"/>
    <property type="match status" value="1"/>
</dbReference>
<organism evidence="4 5">
    <name type="scientific">Halovibrio salipaludis</name>
    <dbReference type="NCBI Taxonomy" id="2032626"/>
    <lineage>
        <taxon>Bacteria</taxon>
        <taxon>Pseudomonadati</taxon>
        <taxon>Pseudomonadota</taxon>
        <taxon>Gammaproteobacteria</taxon>
        <taxon>Oceanospirillales</taxon>
        <taxon>Halomonadaceae</taxon>
        <taxon>Halovibrio</taxon>
    </lineage>
</organism>
<name>A0A2A2F4L2_9GAMM</name>
<proteinExistence type="predicted"/>
<comment type="caution">
    <text evidence="4">The sequence shown here is derived from an EMBL/GenBank/DDBJ whole genome shotgun (WGS) entry which is preliminary data.</text>
</comment>
<evidence type="ECO:0000313" key="5">
    <source>
        <dbReference type="Proteomes" id="UP000218896"/>
    </source>
</evidence>
<feature type="domain" description="AMIN-like" evidence="3">
    <location>
        <begin position="63"/>
        <end position="187"/>
    </location>
</feature>
<protein>
    <recommendedName>
        <fullName evidence="3">AMIN-like domain-containing protein</fullName>
    </recommendedName>
</protein>
<dbReference type="OrthoDB" id="3393679at2"/>
<sequence>MARTRLRTAALAVIVPSALAGCAPGADNEPDHSPQAQAVQSAQAPAWTAGIVDRPQPDAPAATLVAVRTGSHDGFDRTVFEFGERLPGYHVEYIDSPVRKCGSGQVTQMAGDGWLEVRMSPAKTHTREGQSTIAERERTPDLPVLSELELTCDFEGVVTWVFGVESPNRYQVRELSSPPRLVIDIKH</sequence>
<evidence type="ECO:0000259" key="3">
    <source>
        <dbReference type="Pfam" id="PF24837"/>
    </source>
</evidence>
<dbReference type="InterPro" id="IPR056303">
    <property type="entry name" value="AMIN-like"/>
</dbReference>
<dbReference type="Pfam" id="PF24837">
    <property type="entry name" value="AMIN-like"/>
    <property type="match status" value="1"/>
</dbReference>
<dbReference type="RefSeq" id="WP_095617229.1">
    <property type="nucleotide sequence ID" value="NZ_NSKD01000003.1"/>
</dbReference>
<dbReference type="AlphaFoldDB" id="A0A2A2F4L2"/>
<keyword evidence="5" id="KW-1185">Reference proteome</keyword>
<dbReference type="EMBL" id="NSKD01000003">
    <property type="protein sequence ID" value="PAU80386.1"/>
    <property type="molecule type" value="Genomic_DNA"/>
</dbReference>
<feature type="chain" id="PRO_5012719678" description="AMIN-like domain-containing protein" evidence="2">
    <location>
        <begin position="21"/>
        <end position="187"/>
    </location>
</feature>
<feature type="signal peptide" evidence="2">
    <location>
        <begin position="1"/>
        <end position="20"/>
    </location>
</feature>
<gene>
    <name evidence="4" type="ORF">CK501_08025</name>
</gene>
<accession>A0A2A2F4L2</accession>